<comment type="function">
    <text evidence="3">Purine nucleoside phosphorylase involved in purine salvage.</text>
</comment>
<dbReference type="CDD" id="cd09010">
    <property type="entry name" value="MTAP_SsMTAPII_like_MTIP"/>
    <property type="match status" value="1"/>
</dbReference>
<accession>A0A1G2AWW2</accession>
<comment type="pathway">
    <text evidence="3">Purine metabolism; purine nucleoside salvage.</text>
</comment>
<feature type="binding site" evidence="3">
    <location>
        <begin position="87"/>
        <end position="88"/>
    </location>
    <ligand>
        <name>phosphate</name>
        <dbReference type="ChEBI" id="CHEBI:43474"/>
    </ligand>
</feature>
<feature type="binding site" evidence="3">
    <location>
        <position position="189"/>
    </location>
    <ligand>
        <name>substrate</name>
    </ligand>
</feature>
<feature type="domain" description="Nucleoside phosphorylase" evidence="4">
    <location>
        <begin position="26"/>
        <end position="246"/>
    </location>
</feature>
<evidence type="ECO:0000313" key="5">
    <source>
        <dbReference type="EMBL" id="OGY81432.1"/>
    </source>
</evidence>
<dbReference type="Gene3D" id="3.40.50.1580">
    <property type="entry name" value="Nucleoside phosphorylase domain"/>
    <property type="match status" value="1"/>
</dbReference>
<dbReference type="GO" id="GO:0005829">
    <property type="term" value="C:cytosol"/>
    <property type="evidence" value="ECO:0007669"/>
    <property type="project" value="TreeGrafter"/>
</dbReference>
<evidence type="ECO:0000256" key="1">
    <source>
        <dbReference type="ARBA" id="ARBA00022676"/>
    </source>
</evidence>
<dbReference type="UniPathway" id="UPA00606"/>
<evidence type="ECO:0000313" key="6">
    <source>
        <dbReference type="Proteomes" id="UP000176952"/>
    </source>
</evidence>
<sequence length="298" mass="32555">MKPVLGIIAGSVRLDAIFDIATRSTDPVPTPFGTTSSGLKIGMINGQAVVFLSRHGPGHTIPAHAINYRANIFALKEQGVTHLVAFTAVGSMREEILPGHAVIPDQLVDHTTGRKSTFFDNEIAAHVSFAEPFCQPWCEHILDAVRNVYGYSQTHGGGTYFCMNGPQFSTRAESLAYRKIYDNLTVIGMTAAQEAKLAREAEICFAVVALPTDFCAWNTKAPHTTAAEVTRMAAAHSEQVERIIRKIAGIMNDLPLEQQCRCGCALDGAIMTAFTQQVWPETLNNYDVLLARYRGQNT</sequence>
<feature type="site" description="Important for substrate specificity" evidence="3">
    <location>
        <position position="169"/>
    </location>
</feature>
<protein>
    <recommendedName>
        <fullName evidence="3">Purine nucleoside phosphorylase</fullName>
        <shortName evidence="3">PNP</shortName>
        <ecNumber evidence="3">2.4.2.1</ecNumber>
    </recommendedName>
</protein>
<dbReference type="PANTHER" id="PTHR42679">
    <property type="entry name" value="S-METHYL-5'-THIOADENOSINE PHOSPHORYLASE"/>
    <property type="match status" value="1"/>
</dbReference>
<comment type="catalytic activity">
    <reaction evidence="3">
        <text>a purine D-ribonucleoside + phosphate = a purine nucleobase + alpha-D-ribose 1-phosphate</text>
        <dbReference type="Rhea" id="RHEA:19805"/>
        <dbReference type="ChEBI" id="CHEBI:26386"/>
        <dbReference type="ChEBI" id="CHEBI:43474"/>
        <dbReference type="ChEBI" id="CHEBI:57720"/>
        <dbReference type="ChEBI" id="CHEBI:142355"/>
        <dbReference type="EC" id="2.4.2.1"/>
    </reaction>
</comment>
<comment type="similarity">
    <text evidence="3">Belongs to the PNP/MTAP phosphorylase family. MTAP subfamily.</text>
</comment>
<evidence type="ECO:0000256" key="2">
    <source>
        <dbReference type="ARBA" id="ARBA00022679"/>
    </source>
</evidence>
<keyword evidence="1 3" id="KW-0328">Glycosyltransferase</keyword>
<dbReference type="PANTHER" id="PTHR42679:SF2">
    <property type="entry name" value="S-METHYL-5'-THIOADENOSINE PHOSPHORYLASE"/>
    <property type="match status" value="1"/>
</dbReference>
<gene>
    <name evidence="5" type="ORF">A3F54_01890</name>
</gene>
<dbReference type="STRING" id="1798542.A3F54_01890"/>
<dbReference type="InterPro" id="IPR035994">
    <property type="entry name" value="Nucleoside_phosphorylase_sf"/>
</dbReference>
<dbReference type="GO" id="GO:0017061">
    <property type="term" value="F:S-methyl-5-thioadenosine phosphorylase activity"/>
    <property type="evidence" value="ECO:0007669"/>
    <property type="project" value="InterPro"/>
</dbReference>
<dbReference type="AlphaFoldDB" id="A0A1G2AWW2"/>
<dbReference type="Proteomes" id="UP000176952">
    <property type="component" value="Unassembled WGS sequence"/>
</dbReference>
<dbReference type="GO" id="GO:0019509">
    <property type="term" value="P:L-methionine salvage from methylthioadenosine"/>
    <property type="evidence" value="ECO:0007669"/>
    <property type="project" value="TreeGrafter"/>
</dbReference>
<comment type="caution">
    <text evidence="3">Lacks conserved residue(s) required for the propagation of feature annotation.</text>
</comment>
<dbReference type="HAMAP" id="MF_01963">
    <property type="entry name" value="MTAP"/>
    <property type="match status" value="1"/>
</dbReference>
<keyword evidence="3" id="KW-0660">Purine salvage</keyword>
<feature type="site" description="Important for substrate specificity" evidence="3">
    <location>
        <position position="226"/>
    </location>
</feature>
<feature type="binding site" evidence="3">
    <location>
        <begin position="54"/>
        <end position="55"/>
    </location>
    <ligand>
        <name>phosphate</name>
        <dbReference type="ChEBI" id="CHEBI:43474"/>
    </ligand>
</feature>
<name>A0A1G2AWW2_9BACT</name>
<feature type="binding site" evidence="3">
    <location>
        <position position="190"/>
    </location>
    <ligand>
        <name>phosphate</name>
        <dbReference type="ChEBI" id="CHEBI:43474"/>
    </ligand>
</feature>
<dbReference type="GO" id="GO:0006166">
    <property type="term" value="P:purine ribonucleoside salvage"/>
    <property type="evidence" value="ECO:0007669"/>
    <property type="project" value="UniProtKB-UniRule"/>
</dbReference>
<dbReference type="EC" id="2.4.2.1" evidence="3"/>
<dbReference type="InterPro" id="IPR000845">
    <property type="entry name" value="Nucleoside_phosphorylase_d"/>
</dbReference>
<comment type="caution">
    <text evidence="5">The sequence shown here is derived from an EMBL/GenBank/DDBJ whole genome shotgun (WGS) entry which is preliminary data.</text>
</comment>
<reference evidence="5 6" key="1">
    <citation type="journal article" date="2016" name="Nat. Commun.">
        <title>Thousands of microbial genomes shed light on interconnected biogeochemical processes in an aquifer system.</title>
        <authorList>
            <person name="Anantharaman K."/>
            <person name="Brown C.T."/>
            <person name="Hug L.A."/>
            <person name="Sharon I."/>
            <person name="Castelle C.J."/>
            <person name="Probst A.J."/>
            <person name="Thomas B.C."/>
            <person name="Singh A."/>
            <person name="Wilkins M.J."/>
            <person name="Karaoz U."/>
            <person name="Brodie E.L."/>
            <person name="Williams K.H."/>
            <person name="Hubbard S.S."/>
            <person name="Banfield J.F."/>
        </authorList>
    </citation>
    <scope>NUCLEOTIDE SEQUENCE [LARGE SCALE GENOMIC DNA]</scope>
</reference>
<comment type="miscellaneous">
    <text evidence="3">Although this enzyme belongs to the family of MTA phosphorylases based on sequence homology, it lacks several conserved amino acids in the substrate binding pocket that confer specificity towards MTA.</text>
</comment>
<organism evidence="5 6">
    <name type="scientific">Candidatus Kerfeldbacteria bacterium RIFCSPHIGHO2_12_FULL_48_17</name>
    <dbReference type="NCBI Taxonomy" id="1798542"/>
    <lineage>
        <taxon>Bacteria</taxon>
        <taxon>Candidatus Kerfeldiibacteriota</taxon>
    </lineage>
</organism>
<proteinExistence type="inferred from homology"/>
<comment type="subunit">
    <text evidence="3">Homohexamer. Dimer of a homotrimer.</text>
</comment>
<dbReference type="SUPFAM" id="SSF53167">
    <property type="entry name" value="Purine and uridine phosphorylases"/>
    <property type="match status" value="1"/>
</dbReference>
<evidence type="ECO:0000259" key="4">
    <source>
        <dbReference type="Pfam" id="PF01048"/>
    </source>
</evidence>
<keyword evidence="2 3" id="KW-0808">Transferase</keyword>
<feature type="binding site" evidence="3">
    <location>
        <position position="11"/>
    </location>
    <ligand>
        <name>phosphate</name>
        <dbReference type="ChEBI" id="CHEBI:43474"/>
    </ligand>
</feature>
<dbReference type="PROSITE" id="PS01240">
    <property type="entry name" value="PNP_MTAP_2"/>
    <property type="match status" value="1"/>
</dbReference>
<dbReference type="InterPro" id="IPR018099">
    <property type="entry name" value="Purine_phosphorylase-2_CS"/>
</dbReference>
<dbReference type="InterPro" id="IPR010044">
    <property type="entry name" value="MTAP"/>
</dbReference>
<dbReference type="Pfam" id="PF01048">
    <property type="entry name" value="PNP_UDP_1"/>
    <property type="match status" value="1"/>
</dbReference>
<dbReference type="EMBL" id="MHKD01000044">
    <property type="protein sequence ID" value="OGY81432.1"/>
    <property type="molecule type" value="Genomic_DNA"/>
</dbReference>
<evidence type="ECO:0000256" key="3">
    <source>
        <dbReference type="HAMAP-Rule" id="MF_01963"/>
    </source>
</evidence>